<dbReference type="GO" id="GO:0006355">
    <property type="term" value="P:regulation of DNA-templated transcription"/>
    <property type="evidence" value="ECO:0007669"/>
    <property type="project" value="InterPro"/>
</dbReference>
<evidence type="ECO:0000256" key="2">
    <source>
        <dbReference type="ARBA" id="ARBA00004651"/>
    </source>
</evidence>
<dbReference type="SMART" id="SM00387">
    <property type="entry name" value="HATPase_c"/>
    <property type="match status" value="1"/>
</dbReference>
<keyword evidence="8" id="KW-0547">Nucleotide-binding</keyword>
<name>A0A4Q1KSZ5_9CELL</name>
<dbReference type="InterPro" id="IPR050428">
    <property type="entry name" value="TCS_sensor_his_kinase"/>
</dbReference>
<evidence type="ECO:0000256" key="10">
    <source>
        <dbReference type="ARBA" id="ARBA00022840"/>
    </source>
</evidence>
<dbReference type="EC" id="2.7.13.3" evidence="3"/>
<feature type="domain" description="PAS" evidence="16">
    <location>
        <begin position="199"/>
        <end position="247"/>
    </location>
</feature>
<dbReference type="Pfam" id="PF02518">
    <property type="entry name" value="HATPase_c"/>
    <property type="match status" value="1"/>
</dbReference>
<dbReference type="InterPro" id="IPR029151">
    <property type="entry name" value="Sensor-like_sf"/>
</dbReference>
<evidence type="ECO:0000256" key="8">
    <source>
        <dbReference type="ARBA" id="ARBA00022741"/>
    </source>
</evidence>
<evidence type="ECO:0000256" key="1">
    <source>
        <dbReference type="ARBA" id="ARBA00000085"/>
    </source>
</evidence>
<keyword evidence="5" id="KW-0597">Phosphoprotein</keyword>
<evidence type="ECO:0000256" key="13">
    <source>
        <dbReference type="ARBA" id="ARBA00023136"/>
    </source>
</evidence>
<dbReference type="Gene3D" id="3.30.450.20">
    <property type="entry name" value="PAS domain"/>
    <property type="match status" value="2"/>
</dbReference>
<dbReference type="STRING" id="1713.GCA_000718325_01537"/>
<comment type="caution">
    <text evidence="18">The sequence shown here is derived from an EMBL/GenBank/DDBJ whole genome shotgun (WGS) entry which is preliminary data.</text>
</comment>
<dbReference type="Proteomes" id="UP000290517">
    <property type="component" value="Unassembled WGS sequence"/>
</dbReference>
<evidence type="ECO:0000313" key="17">
    <source>
        <dbReference type="EMBL" id="RXR25695.1"/>
    </source>
</evidence>
<proteinExistence type="predicted"/>
<dbReference type="GO" id="GO:0005886">
    <property type="term" value="C:plasma membrane"/>
    <property type="evidence" value="ECO:0007669"/>
    <property type="project" value="UniProtKB-SubCell"/>
</dbReference>
<evidence type="ECO:0000256" key="12">
    <source>
        <dbReference type="ARBA" id="ARBA00023012"/>
    </source>
</evidence>
<dbReference type="EMBL" id="SDJQ01000015">
    <property type="protein sequence ID" value="RXR33217.1"/>
    <property type="molecule type" value="Genomic_DNA"/>
</dbReference>
<evidence type="ECO:0000256" key="4">
    <source>
        <dbReference type="ARBA" id="ARBA00022475"/>
    </source>
</evidence>
<sequence>MPLRVQLLLLQVVIVLAVVSAAGVVAGTLQERQLRDAYLDRMTGVAQSVAGLPAIRDALGSADPSATIQPIAEVIREASDVTYVVVTDDEGIRMSHPTEERIGERVSTDPSVPLSGGTYIGTQTGTLGESWRVKVPIYDESGRTVVGAASVGILESQLHADFREDLDGLLLALGTAAAGGVVCAWWVTQLVRRRIFRLEPEEIASLLETRDAMLHGISEGVVALDRTGRVALVNDEARRLLGLGPGEAPVGSLATDVLDGQLLELADRPGDHSSGELLLAGERVLLARANPATVDGRAVGAVLVLRDHTELHALLQDLDGARDLTDALRAQSHEFANKLHVVSGLLELGQHVEAVAFIERAGHGGLLTASVIAPGVHSPQVAALLLAKATTARERGIDLEVDPCSVLDAPGSPEATALQQDVLTILGNAIDNAIDAAGPGGTVQVLVQEDAEEVVVLVDDDGPGVPTALRAAVFRPGFSTKHAGAQAPRSVRRVPRAGVGPSSVPRWDALRHDDAPSPQLQPTPGSDAGTARGIGLALVRRIVARRGGTVGFTTSPLGGARLTLTLPGRSSAALSGAALDRLAGTVHR</sequence>
<feature type="region of interest" description="Disordered" evidence="14">
    <location>
        <begin position="481"/>
        <end position="531"/>
    </location>
</feature>
<dbReference type="SUPFAM" id="SSF55874">
    <property type="entry name" value="ATPase domain of HSP90 chaperone/DNA topoisomerase II/histidine kinase"/>
    <property type="match status" value="1"/>
</dbReference>
<dbReference type="InterPro" id="IPR039506">
    <property type="entry name" value="SPOB_a"/>
</dbReference>
<evidence type="ECO:0000259" key="15">
    <source>
        <dbReference type="PROSITE" id="PS50109"/>
    </source>
</evidence>
<dbReference type="InterPro" id="IPR000014">
    <property type="entry name" value="PAS"/>
</dbReference>
<evidence type="ECO:0000256" key="7">
    <source>
        <dbReference type="ARBA" id="ARBA00022692"/>
    </source>
</evidence>
<feature type="domain" description="Histidine kinase" evidence="15">
    <location>
        <begin position="425"/>
        <end position="570"/>
    </location>
</feature>
<dbReference type="CDD" id="cd00130">
    <property type="entry name" value="PAS"/>
    <property type="match status" value="1"/>
</dbReference>
<comment type="catalytic activity">
    <reaction evidence="1">
        <text>ATP + protein L-histidine = ADP + protein N-phospho-L-histidine.</text>
        <dbReference type="EC" id="2.7.13.3"/>
    </reaction>
</comment>
<dbReference type="InterPro" id="IPR016120">
    <property type="entry name" value="Sig_transdc_His_kin_SpoOB"/>
</dbReference>
<evidence type="ECO:0000259" key="16">
    <source>
        <dbReference type="PROSITE" id="PS50112"/>
    </source>
</evidence>
<dbReference type="SUPFAM" id="SSF55890">
    <property type="entry name" value="Sporulation response regulatory protein Spo0B"/>
    <property type="match status" value="1"/>
</dbReference>
<dbReference type="SUPFAM" id="SSF103190">
    <property type="entry name" value="Sensory domain-like"/>
    <property type="match status" value="1"/>
</dbReference>
<dbReference type="InterPro" id="IPR036890">
    <property type="entry name" value="HATPase_C_sf"/>
</dbReference>
<dbReference type="Pfam" id="PF17203">
    <property type="entry name" value="sCache_3_2"/>
    <property type="match status" value="1"/>
</dbReference>
<dbReference type="PROSITE" id="PS50109">
    <property type="entry name" value="HIS_KIN"/>
    <property type="match status" value="1"/>
</dbReference>
<dbReference type="SUPFAM" id="SSF55785">
    <property type="entry name" value="PYP-like sensor domain (PAS domain)"/>
    <property type="match status" value="1"/>
</dbReference>
<evidence type="ECO:0000256" key="3">
    <source>
        <dbReference type="ARBA" id="ARBA00012438"/>
    </source>
</evidence>
<dbReference type="PROSITE" id="PS50112">
    <property type="entry name" value="PAS"/>
    <property type="match status" value="1"/>
</dbReference>
<dbReference type="GO" id="GO:0005524">
    <property type="term" value="F:ATP binding"/>
    <property type="evidence" value="ECO:0007669"/>
    <property type="project" value="UniProtKB-KW"/>
</dbReference>
<dbReference type="PRINTS" id="PR00344">
    <property type="entry name" value="BCTRLSENSOR"/>
</dbReference>
<dbReference type="RefSeq" id="WP_051702875.1">
    <property type="nucleotide sequence ID" value="NZ_JOFV01000006.1"/>
</dbReference>
<dbReference type="InterPro" id="IPR004358">
    <property type="entry name" value="Sig_transdc_His_kin-like_C"/>
</dbReference>
<organism evidence="18 19">
    <name type="scientific">Oerskovia turbata</name>
    <dbReference type="NCBI Taxonomy" id="1713"/>
    <lineage>
        <taxon>Bacteria</taxon>
        <taxon>Bacillati</taxon>
        <taxon>Actinomycetota</taxon>
        <taxon>Actinomycetes</taxon>
        <taxon>Micrococcales</taxon>
        <taxon>Cellulomonadaceae</taxon>
        <taxon>Oerskovia</taxon>
    </lineage>
</organism>
<dbReference type="AlphaFoldDB" id="A0A4Q1KSZ5"/>
<dbReference type="Gene3D" id="1.10.287.130">
    <property type="match status" value="1"/>
</dbReference>
<keyword evidence="10" id="KW-0067">ATP-binding</keyword>
<dbReference type="InterPro" id="IPR033463">
    <property type="entry name" value="sCache_3"/>
</dbReference>
<dbReference type="Proteomes" id="UP000289805">
    <property type="component" value="Unassembled WGS sequence"/>
</dbReference>
<dbReference type="PANTHER" id="PTHR45436">
    <property type="entry name" value="SENSOR HISTIDINE KINASE YKOH"/>
    <property type="match status" value="1"/>
</dbReference>
<dbReference type="InterPro" id="IPR013767">
    <property type="entry name" value="PAS_fold"/>
</dbReference>
<evidence type="ECO:0000313" key="18">
    <source>
        <dbReference type="EMBL" id="RXR33217.1"/>
    </source>
</evidence>
<keyword evidence="9 18" id="KW-0418">Kinase</keyword>
<protein>
    <recommendedName>
        <fullName evidence="3">histidine kinase</fullName>
        <ecNumber evidence="3">2.7.13.3</ecNumber>
    </recommendedName>
</protein>
<dbReference type="PANTHER" id="PTHR45436:SF5">
    <property type="entry name" value="SENSOR HISTIDINE KINASE TRCS"/>
    <property type="match status" value="1"/>
</dbReference>
<keyword evidence="12" id="KW-0902">Two-component regulatory system</keyword>
<evidence type="ECO:0000313" key="20">
    <source>
        <dbReference type="Proteomes" id="UP000290517"/>
    </source>
</evidence>
<dbReference type="InterPro" id="IPR005467">
    <property type="entry name" value="His_kinase_dom"/>
</dbReference>
<evidence type="ECO:0000256" key="6">
    <source>
        <dbReference type="ARBA" id="ARBA00022679"/>
    </source>
</evidence>
<gene>
    <name evidence="17" type="ORF">EQW73_09270</name>
    <name evidence="18" type="ORF">EQW78_12075</name>
</gene>
<dbReference type="InterPro" id="IPR003594">
    <property type="entry name" value="HATPase_dom"/>
</dbReference>
<evidence type="ECO:0000256" key="9">
    <source>
        <dbReference type="ARBA" id="ARBA00022777"/>
    </source>
</evidence>
<dbReference type="SMART" id="SM00091">
    <property type="entry name" value="PAS"/>
    <property type="match status" value="1"/>
</dbReference>
<evidence type="ECO:0000256" key="11">
    <source>
        <dbReference type="ARBA" id="ARBA00022989"/>
    </source>
</evidence>
<dbReference type="EMBL" id="SDJR01000005">
    <property type="protein sequence ID" value="RXR25695.1"/>
    <property type="molecule type" value="Genomic_DNA"/>
</dbReference>
<comment type="subcellular location">
    <subcellularLocation>
        <location evidence="2">Cell membrane</location>
        <topology evidence="2">Multi-pass membrane protein</topology>
    </subcellularLocation>
</comment>
<keyword evidence="7" id="KW-0812">Transmembrane</keyword>
<dbReference type="Gene3D" id="3.30.565.10">
    <property type="entry name" value="Histidine kinase-like ATPase, C-terminal domain"/>
    <property type="match status" value="1"/>
</dbReference>
<keyword evidence="11" id="KW-1133">Transmembrane helix</keyword>
<dbReference type="GO" id="GO:0000155">
    <property type="term" value="F:phosphorelay sensor kinase activity"/>
    <property type="evidence" value="ECO:0007669"/>
    <property type="project" value="InterPro"/>
</dbReference>
<keyword evidence="20" id="KW-1185">Reference proteome</keyword>
<keyword evidence="13" id="KW-0472">Membrane</keyword>
<dbReference type="Pfam" id="PF14689">
    <property type="entry name" value="SPOB_a"/>
    <property type="match status" value="1"/>
</dbReference>
<dbReference type="InterPro" id="IPR035965">
    <property type="entry name" value="PAS-like_dom_sf"/>
</dbReference>
<evidence type="ECO:0000256" key="5">
    <source>
        <dbReference type="ARBA" id="ARBA00022553"/>
    </source>
</evidence>
<dbReference type="OrthoDB" id="9792686at2"/>
<accession>A0A4Q1KSZ5</accession>
<keyword evidence="6" id="KW-0808">Transferase</keyword>
<keyword evidence="4" id="KW-1003">Cell membrane</keyword>
<evidence type="ECO:0000313" key="19">
    <source>
        <dbReference type="Proteomes" id="UP000289805"/>
    </source>
</evidence>
<reference evidence="19 20" key="1">
    <citation type="submission" date="2019-01" db="EMBL/GenBank/DDBJ databases">
        <title>Oerskovia turbata Genome sequencing and assembly.</title>
        <authorList>
            <person name="Dou T."/>
        </authorList>
    </citation>
    <scope>NUCLEOTIDE SEQUENCE [LARGE SCALE GENOMIC DNA]</scope>
    <source>
        <strain evidence="18 19">JCM12123</strain>
        <strain evidence="17 20">JCM3160</strain>
    </source>
</reference>
<dbReference type="Pfam" id="PF00989">
    <property type="entry name" value="PAS"/>
    <property type="match status" value="1"/>
</dbReference>
<evidence type="ECO:0000256" key="14">
    <source>
        <dbReference type="SAM" id="MobiDB-lite"/>
    </source>
</evidence>